<organism evidence="1 2">
    <name type="scientific">Pseudosulfitobacter pseudonitzschiae</name>
    <dbReference type="NCBI Taxonomy" id="1402135"/>
    <lineage>
        <taxon>Bacteria</taxon>
        <taxon>Pseudomonadati</taxon>
        <taxon>Pseudomonadota</taxon>
        <taxon>Alphaproteobacteria</taxon>
        <taxon>Rhodobacterales</taxon>
        <taxon>Roseobacteraceae</taxon>
        <taxon>Pseudosulfitobacter</taxon>
    </lineage>
</organism>
<dbReference type="EMBL" id="CP022415">
    <property type="protein sequence ID" value="ASM72928.1"/>
    <property type="molecule type" value="Genomic_DNA"/>
</dbReference>
<dbReference type="KEGG" id="spse:SULPSESMR1_02127"/>
<sequence>MKNHVFDRALAYDEAAQRQLIDAAYETKDKKEIDTALIHVATVRRMKSSGIFDLFSAFPDDDSEGPPETISWER</sequence>
<accession>A0A221K1Q6</accession>
<dbReference type="Proteomes" id="UP000199754">
    <property type="component" value="Chromosome"/>
</dbReference>
<reference evidence="1 2" key="1">
    <citation type="submission" date="2017-07" db="EMBL/GenBank/DDBJ databases">
        <title>Genome Sequence of Sulfitobacter pseudonitzschiae Strain SMR1 Isolated from a culture of the Diatom Skeletonema marinoi.</title>
        <authorList>
            <person name="Topel M."/>
            <person name="Pinder M.I.M."/>
            <person name="Johansson O.N."/>
            <person name="Kourtchenko O."/>
            <person name="Godhe A."/>
            <person name="Clarke A.K."/>
        </authorList>
    </citation>
    <scope>NUCLEOTIDE SEQUENCE [LARGE SCALE GENOMIC DNA]</scope>
    <source>
        <strain evidence="1 2">SMR1</strain>
    </source>
</reference>
<proteinExistence type="predicted"/>
<dbReference type="AlphaFoldDB" id="A0A221K1Q6"/>
<protein>
    <submittedName>
        <fullName evidence="1">Uncharacterized protein</fullName>
    </submittedName>
</protein>
<gene>
    <name evidence="1" type="ORF">SULPSESMR1_02127</name>
</gene>
<name>A0A221K1Q6_9RHOB</name>
<keyword evidence="2" id="KW-1185">Reference proteome</keyword>
<evidence type="ECO:0000313" key="2">
    <source>
        <dbReference type="Proteomes" id="UP000199754"/>
    </source>
</evidence>
<evidence type="ECO:0000313" key="1">
    <source>
        <dbReference type="EMBL" id="ASM72928.1"/>
    </source>
</evidence>